<keyword evidence="3" id="KW-1185">Reference proteome</keyword>
<keyword evidence="1" id="KW-0479">Metal-binding</keyword>
<dbReference type="UniPathway" id="UPA00078">
    <property type="reaction ID" value="UER00161"/>
</dbReference>
<keyword evidence="1" id="KW-0093">Biotin biosynthesis</keyword>
<comment type="caution">
    <text evidence="2">The sequence shown here is derived from an EMBL/GenBank/DDBJ whole genome shotgun (WGS) entry which is preliminary data.</text>
</comment>
<dbReference type="Pfam" id="PF13500">
    <property type="entry name" value="AAA_26"/>
    <property type="match status" value="2"/>
</dbReference>
<accession>A0A3L9L615</accession>
<name>A0A3L9L615_9MICC</name>
<comment type="subcellular location">
    <subcellularLocation>
        <location evidence="1">Cytoplasm</location>
    </subcellularLocation>
</comment>
<dbReference type="PIRSF" id="PIRSF006755">
    <property type="entry name" value="DTB_synth"/>
    <property type="match status" value="1"/>
</dbReference>
<organism evidence="2 3">
    <name type="scientific">Kocuria tytonicola</name>
    <dbReference type="NCBI Taxonomy" id="2055946"/>
    <lineage>
        <taxon>Bacteria</taxon>
        <taxon>Bacillati</taxon>
        <taxon>Actinomycetota</taxon>
        <taxon>Actinomycetes</taxon>
        <taxon>Micrococcales</taxon>
        <taxon>Micrococcaceae</taxon>
        <taxon>Kocuria</taxon>
    </lineage>
</organism>
<dbReference type="SUPFAM" id="SSF52540">
    <property type="entry name" value="P-loop containing nucleoside triphosphate hydrolases"/>
    <property type="match status" value="1"/>
</dbReference>
<dbReference type="Gene3D" id="3.40.50.300">
    <property type="entry name" value="P-loop containing nucleotide triphosphate hydrolases"/>
    <property type="match status" value="1"/>
</dbReference>
<dbReference type="PANTHER" id="PTHR43210">
    <property type="entry name" value="DETHIOBIOTIN SYNTHETASE"/>
    <property type="match status" value="1"/>
</dbReference>
<feature type="binding site" evidence="1">
    <location>
        <position position="54"/>
    </location>
    <ligand>
        <name>substrate</name>
    </ligand>
</feature>
<dbReference type="HAMAP" id="MF_00336">
    <property type="entry name" value="BioD"/>
    <property type="match status" value="1"/>
</dbReference>
<comment type="caution">
    <text evidence="1">Lacks conserved residue(s) required for the propagation of feature annotation.</text>
</comment>
<dbReference type="GO" id="GO:0004141">
    <property type="term" value="F:dethiobiotin synthase activity"/>
    <property type="evidence" value="ECO:0007669"/>
    <property type="project" value="UniProtKB-UniRule"/>
</dbReference>
<feature type="binding site" evidence="1">
    <location>
        <position position="66"/>
    </location>
    <ligand>
        <name>ATP</name>
        <dbReference type="ChEBI" id="CHEBI:30616"/>
    </ligand>
</feature>
<reference evidence="2 3" key="1">
    <citation type="submission" date="2018-10" db="EMBL/GenBank/DDBJ databases">
        <title>Kocuria tytonicola, new bacteria from the preen glands of American barn owls (Tyto furcata).</title>
        <authorList>
            <person name="Braun M.S."/>
            <person name="Wang E."/>
            <person name="Zimmermann S."/>
            <person name="Boutin S."/>
            <person name="Wagner H."/>
            <person name="Wink M."/>
        </authorList>
    </citation>
    <scope>NUCLEOTIDE SEQUENCE [LARGE SCALE GENOMIC DNA]</scope>
    <source>
        <strain evidence="2 3">473</strain>
    </source>
</reference>
<dbReference type="InterPro" id="IPR027417">
    <property type="entry name" value="P-loop_NTPase"/>
</dbReference>
<dbReference type="Proteomes" id="UP000277871">
    <property type="component" value="Unassembled WGS sequence"/>
</dbReference>
<comment type="pathway">
    <text evidence="1">Cofactor biosynthesis; biotin biosynthesis; biotin from 7,8-diaminononanoate: step 1/2.</text>
</comment>
<protein>
    <recommendedName>
        <fullName evidence="1">ATP-dependent dethiobiotin synthetase BioD</fullName>
        <ecNumber evidence="1">6.3.3.3</ecNumber>
    </recommendedName>
    <alternativeName>
        <fullName evidence="1">DTB synthetase</fullName>
        <shortName evidence="1">DTBS</shortName>
    </alternativeName>
    <alternativeName>
        <fullName evidence="1">Dethiobiotin synthase</fullName>
    </alternativeName>
</protein>
<feature type="binding site" evidence="1">
    <location>
        <position position="28"/>
    </location>
    <ligand>
        <name>Mg(2+)</name>
        <dbReference type="ChEBI" id="CHEBI:18420"/>
    </ligand>
</feature>
<keyword evidence="1" id="KW-0547">Nucleotide-binding</keyword>
<evidence type="ECO:0000313" key="3">
    <source>
        <dbReference type="Proteomes" id="UP000277871"/>
    </source>
</evidence>
<keyword evidence="1" id="KW-0963">Cytoplasm</keyword>
<dbReference type="AlphaFoldDB" id="A0A3L9L615"/>
<dbReference type="EC" id="6.3.3.3" evidence="1"/>
<comment type="similarity">
    <text evidence="1">Belongs to the dethiobiotin synthetase family.</text>
</comment>
<evidence type="ECO:0000256" key="1">
    <source>
        <dbReference type="HAMAP-Rule" id="MF_00336"/>
    </source>
</evidence>
<dbReference type="EMBL" id="RDEX01000001">
    <property type="protein sequence ID" value="RLY94125.1"/>
    <property type="molecule type" value="Genomic_DNA"/>
</dbReference>
<comment type="function">
    <text evidence="1">Catalyzes a mechanistically unusual reaction, the ATP-dependent insertion of CO2 between the N7 and N8 nitrogen atoms of 7,8-diaminopelargonic acid (DAPA, also called 7,8-diammoniononanoate) to form a ureido ring.</text>
</comment>
<evidence type="ECO:0000313" key="2">
    <source>
        <dbReference type="EMBL" id="RLY94125.1"/>
    </source>
</evidence>
<gene>
    <name evidence="1" type="primary">bioD</name>
    <name evidence="2" type="ORF">EAE32_02540</name>
</gene>
<comment type="catalytic activity">
    <reaction evidence="1">
        <text>(7R,8S)-7,8-diammoniononanoate + CO2 + ATP = (4R,5S)-dethiobiotin + ADP + phosphate + 3 H(+)</text>
        <dbReference type="Rhea" id="RHEA:15805"/>
        <dbReference type="ChEBI" id="CHEBI:15378"/>
        <dbReference type="ChEBI" id="CHEBI:16526"/>
        <dbReference type="ChEBI" id="CHEBI:30616"/>
        <dbReference type="ChEBI" id="CHEBI:43474"/>
        <dbReference type="ChEBI" id="CHEBI:149469"/>
        <dbReference type="ChEBI" id="CHEBI:149473"/>
        <dbReference type="ChEBI" id="CHEBI:456216"/>
        <dbReference type="EC" id="6.3.3.3"/>
    </reaction>
</comment>
<dbReference type="RefSeq" id="WP_121864085.1">
    <property type="nucleotide sequence ID" value="NZ_RDEX01000001.1"/>
</dbReference>
<keyword evidence="1" id="KW-0436">Ligase</keyword>
<feature type="binding site" evidence="1">
    <location>
        <begin position="129"/>
        <end position="132"/>
    </location>
    <ligand>
        <name>ATP</name>
        <dbReference type="ChEBI" id="CHEBI:30616"/>
    </ligand>
</feature>
<feature type="binding site" evidence="1">
    <location>
        <begin position="24"/>
        <end position="29"/>
    </location>
    <ligand>
        <name>ATP</name>
        <dbReference type="ChEBI" id="CHEBI:30616"/>
    </ligand>
</feature>
<dbReference type="InterPro" id="IPR004472">
    <property type="entry name" value="DTB_synth_BioD"/>
</dbReference>
<dbReference type="CDD" id="cd03109">
    <property type="entry name" value="DTBS"/>
    <property type="match status" value="1"/>
</dbReference>
<keyword evidence="1" id="KW-0460">Magnesium</keyword>
<feature type="binding site" evidence="1">
    <location>
        <begin position="230"/>
        <end position="231"/>
    </location>
    <ligand>
        <name>ATP</name>
        <dbReference type="ChEBI" id="CHEBI:30616"/>
    </ligand>
</feature>
<feature type="binding site" evidence="1">
    <location>
        <position position="66"/>
    </location>
    <ligand>
        <name>Mg(2+)</name>
        <dbReference type="ChEBI" id="CHEBI:18420"/>
    </ligand>
</feature>
<keyword evidence="1" id="KW-0067">ATP-binding</keyword>
<dbReference type="GO" id="GO:0009102">
    <property type="term" value="P:biotin biosynthetic process"/>
    <property type="evidence" value="ECO:0007669"/>
    <property type="project" value="UniProtKB-UniRule"/>
</dbReference>
<comment type="subunit">
    <text evidence="1">Homodimer.</text>
</comment>
<dbReference type="PANTHER" id="PTHR43210:SF5">
    <property type="entry name" value="DETHIOBIOTIN SYNTHETASE"/>
    <property type="match status" value="1"/>
</dbReference>
<sequence>MNNPLSGSTNSLGRTVLVTGTDTDVGKTYATAALAVAGWCAGRRRIAVYKPQQTGMHGDDPGDVHDVARLARAAGMPPEALTTVEGQRLTEPMAPPPAAAIDGVELLAISAHVAKILELQESHDLVLVEGSGGVLVELDGDRHTIADLAVALQGVAPWGTVDQWPMNQGTAPVRQADAADGRVGTPDTTGPAPVSTVLVARPDLGTLNHTLLSLEALLHRGVAVAGVVLGSWPGEPDRVQESNREYLADLPAIQGNHIPLLGAVPTGWGSQAG</sequence>
<dbReference type="GO" id="GO:0005524">
    <property type="term" value="F:ATP binding"/>
    <property type="evidence" value="ECO:0007669"/>
    <property type="project" value="UniProtKB-UniRule"/>
</dbReference>
<dbReference type="GO" id="GO:0005829">
    <property type="term" value="C:cytosol"/>
    <property type="evidence" value="ECO:0007669"/>
    <property type="project" value="TreeGrafter"/>
</dbReference>
<comment type="cofactor">
    <cofactor evidence="1">
        <name>Mg(2+)</name>
        <dbReference type="ChEBI" id="CHEBI:18420"/>
    </cofactor>
</comment>
<proteinExistence type="inferred from homology"/>
<feature type="binding site" evidence="1">
    <location>
        <position position="129"/>
    </location>
    <ligand>
        <name>Mg(2+)</name>
        <dbReference type="ChEBI" id="CHEBI:18420"/>
    </ligand>
</feature>
<dbReference type="GO" id="GO:0000287">
    <property type="term" value="F:magnesium ion binding"/>
    <property type="evidence" value="ECO:0007669"/>
    <property type="project" value="UniProtKB-UniRule"/>
</dbReference>
<feature type="active site" evidence="1">
    <location>
        <position position="50"/>
    </location>
</feature>